<evidence type="ECO:0000313" key="2">
    <source>
        <dbReference type="Proteomes" id="UP001204953"/>
    </source>
</evidence>
<gene>
    <name evidence="1" type="ORF">NJ959_06610</name>
</gene>
<evidence type="ECO:0000313" key="1">
    <source>
        <dbReference type="EMBL" id="MCP2728145.1"/>
    </source>
</evidence>
<protein>
    <submittedName>
        <fullName evidence="1">Uncharacterized protein</fullName>
    </submittedName>
</protein>
<dbReference type="EMBL" id="JAMZMM010000041">
    <property type="protein sequence ID" value="MCP2728145.1"/>
    <property type="molecule type" value="Genomic_DNA"/>
</dbReference>
<comment type="caution">
    <text evidence="1">The sequence shown here is derived from an EMBL/GenBank/DDBJ whole genome shotgun (WGS) entry which is preliminary data.</text>
</comment>
<proteinExistence type="predicted"/>
<organism evidence="1 2">
    <name type="scientific">Limnofasciculus baicalensis BBK-W-15</name>
    <dbReference type="NCBI Taxonomy" id="2699891"/>
    <lineage>
        <taxon>Bacteria</taxon>
        <taxon>Bacillati</taxon>
        <taxon>Cyanobacteriota</taxon>
        <taxon>Cyanophyceae</taxon>
        <taxon>Coleofasciculales</taxon>
        <taxon>Coleofasciculaceae</taxon>
        <taxon>Limnofasciculus</taxon>
        <taxon>Limnofasciculus baicalensis</taxon>
    </lineage>
</organism>
<dbReference type="Proteomes" id="UP001204953">
    <property type="component" value="Unassembled WGS sequence"/>
</dbReference>
<name>A0AAE3KL42_9CYAN</name>
<accession>A0AAE3KL42</accession>
<dbReference type="AlphaFoldDB" id="A0AAE3KL42"/>
<reference evidence="1" key="1">
    <citation type="submission" date="2022-06" db="EMBL/GenBank/DDBJ databases">
        <title>New cyanobacteria of genus Symplocastrum in benthos of Lake Baikal.</title>
        <authorList>
            <person name="Sorokovikova E."/>
            <person name="Tikhonova I."/>
            <person name="Krasnopeev A."/>
            <person name="Evseev P."/>
            <person name="Gladkikh A."/>
            <person name="Belykh O."/>
        </authorList>
    </citation>
    <scope>NUCLEOTIDE SEQUENCE</scope>
    <source>
        <strain evidence="1">BBK-W-15</strain>
    </source>
</reference>
<dbReference type="RefSeq" id="WP_254010947.1">
    <property type="nucleotide sequence ID" value="NZ_JAMZMM010000041.1"/>
</dbReference>
<sequence length="50" mass="5720">MKEIEKVFTQVTVQQLEYAGMNLIYQDIQALDVLRIPVWGRPGILKSDNG</sequence>
<keyword evidence="2" id="KW-1185">Reference proteome</keyword>